<comment type="caution">
    <text evidence="1">The sequence shown here is derived from an EMBL/GenBank/DDBJ whole genome shotgun (WGS) entry which is preliminary data.</text>
</comment>
<name>A0ABQ6ZHT2_9GAMM</name>
<evidence type="ECO:0000313" key="2">
    <source>
        <dbReference type="Proteomes" id="UP000781710"/>
    </source>
</evidence>
<accession>A0ABQ6ZHT2</accession>
<protein>
    <recommendedName>
        <fullName evidence="3">Lipocalin-like domain-containing protein</fullName>
    </recommendedName>
</protein>
<reference evidence="1 2" key="1">
    <citation type="submission" date="2017-10" db="EMBL/GenBank/DDBJ databases">
        <title>Whole genome sequencing of members of genus Pseudoxanthomonas.</title>
        <authorList>
            <person name="Kumar S."/>
            <person name="Bansal K."/>
            <person name="Kaur A."/>
            <person name="Patil P."/>
            <person name="Sharma S."/>
            <person name="Patil P.B."/>
        </authorList>
    </citation>
    <scope>NUCLEOTIDE SEQUENCE [LARGE SCALE GENOMIC DNA]</scope>
    <source>
        <strain evidence="1 2">DSM 17109</strain>
    </source>
</reference>
<keyword evidence="2" id="KW-1185">Reference proteome</keyword>
<proteinExistence type="predicted"/>
<evidence type="ECO:0000313" key="1">
    <source>
        <dbReference type="EMBL" id="KAF1725472.1"/>
    </source>
</evidence>
<dbReference type="EMBL" id="PDWW01000009">
    <property type="protein sequence ID" value="KAF1725472.1"/>
    <property type="molecule type" value="Genomic_DNA"/>
</dbReference>
<dbReference type="Proteomes" id="UP000781710">
    <property type="component" value="Unassembled WGS sequence"/>
</dbReference>
<gene>
    <name evidence="1" type="ORF">CSC78_08375</name>
</gene>
<organism evidence="1 2">
    <name type="scientific">Pseudoxanthomonas japonensis</name>
    <dbReference type="NCBI Taxonomy" id="69284"/>
    <lineage>
        <taxon>Bacteria</taxon>
        <taxon>Pseudomonadati</taxon>
        <taxon>Pseudomonadota</taxon>
        <taxon>Gammaproteobacteria</taxon>
        <taxon>Lysobacterales</taxon>
        <taxon>Lysobacteraceae</taxon>
        <taxon>Pseudoxanthomonas</taxon>
    </lineage>
</organism>
<sequence>MQMTIHAAAAFAGTWQLLPEQCDYQLGRAPRAGHYRLACADDGALSIASEWLGRNGKRHRAAFDGRADGTPYPYHDTPHADALSFEPVSPTQLHSTTWRDGQEVQWSERELVDADTLVIRMRGHLSDGRSYTNVGVFRRQDS</sequence>
<evidence type="ECO:0008006" key="3">
    <source>
        <dbReference type="Google" id="ProtNLM"/>
    </source>
</evidence>